<proteinExistence type="predicted"/>
<dbReference type="EMBL" id="JAEACU010000010">
    <property type="protein sequence ID" value="KAH7515391.1"/>
    <property type="molecule type" value="Genomic_DNA"/>
</dbReference>
<evidence type="ECO:0000313" key="2">
    <source>
        <dbReference type="EMBL" id="KAH7515391.1"/>
    </source>
</evidence>
<comment type="caution">
    <text evidence="2">The sequence shown here is derived from an EMBL/GenBank/DDBJ whole genome shotgun (WGS) entry which is preliminary data.</text>
</comment>
<name>A0A978UKN9_ZIZJJ</name>
<dbReference type="SUPFAM" id="SSF56112">
    <property type="entry name" value="Protein kinase-like (PK-like)"/>
    <property type="match status" value="1"/>
</dbReference>
<feature type="domain" description="S-locus receptor kinase C-terminal" evidence="1">
    <location>
        <begin position="73"/>
        <end position="119"/>
    </location>
</feature>
<reference evidence="2" key="1">
    <citation type="journal article" date="2021" name="Front. Plant Sci.">
        <title>Chromosome-Scale Genome Assembly for Chinese Sour Jujube and Insights Into Its Genome Evolution and Domestication Signature.</title>
        <authorList>
            <person name="Shen L.-Y."/>
            <person name="Luo H."/>
            <person name="Wang X.-L."/>
            <person name="Wang X.-M."/>
            <person name="Qiu X.-J."/>
            <person name="Liu H."/>
            <person name="Zhou S.-S."/>
            <person name="Jia K.-H."/>
            <person name="Nie S."/>
            <person name="Bao Y.-T."/>
            <person name="Zhang R.-G."/>
            <person name="Yun Q.-Z."/>
            <person name="Chai Y.-H."/>
            <person name="Lu J.-Y."/>
            <person name="Li Y."/>
            <person name="Zhao S.-W."/>
            <person name="Mao J.-F."/>
            <person name="Jia S.-G."/>
            <person name="Mao Y.-M."/>
        </authorList>
    </citation>
    <scope>NUCLEOTIDE SEQUENCE</scope>
    <source>
        <strain evidence="2">AT0</strain>
        <tissue evidence="2">Leaf</tissue>
    </source>
</reference>
<dbReference type="Proteomes" id="UP000813462">
    <property type="component" value="Unassembled WGS sequence"/>
</dbReference>
<evidence type="ECO:0000259" key="1">
    <source>
        <dbReference type="Pfam" id="PF11883"/>
    </source>
</evidence>
<dbReference type="PANTHER" id="PTHR27006">
    <property type="entry name" value="PROMASTIGOTE SURFACE ANTIGEN PROTEIN PSA"/>
    <property type="match status" value="1"/>
</dbReference>
<dbReference type="Gene3D" id="1.10.510.10">
    <property type="entry name" value="Transferase(Phosphotransferase) domain 1"/>
    <property type="match status" value="1"/>
</dbReference>
<organism evidence="2 3">
    <name type="scientific">Ziziphus jujuba var. spinosa</name>
    <dbReference type="NCBI Taxonomy" id="714518"/>
    <lineage>
        <taxon>Eukaryota</taxon>
        <taxon>Viridiplantae</taxon>
        <taxon>Streptophyta</taxon>
        <taxon>Embryophyta</taxon>
        <taxon>Tracheophyta</taxon>
        <taxon>Spermatophyta</taxon>
        <taxon>Magnoliopsida</taxon>
        <taxon>eudicotyledons</taxon>
        <taxon>Gunneridae</taxon>
        <taxon>Pentapetalae</taxon>
        <taxon>rosids</taxon>
        <taxon>fabids</taxon>
        <taxon>Rosales</taxon>
        <taxon>Rhamnaceae</taxon>
        <taxon>Paliureae</taxon>
        <taxon>Ziziphus</taxon>
    </lineage>
</organism>
<dbReference type="PANTHER" id="PTHR27006:SF586">
    <property type="entry name" value="CYSTEINE-RICH RECEPTOR-LIKE PROTEIN KINASE 10"/>
    <property type="match status" value="1"/>
</dbReference>
<gene>
    <name evidence="2" type="ORF">FEM48_Zijuj10G0021600</name>
</gene>
<protein>
    <recommendedName>
        <fullName evidence="1">S-locus receptor kinase C-terminal domain-containing protein</fullName>
    </recommendedName>
</protein>
<dbReference type="AlphaFoldDB" id="A0A978UKN9"/>
<dbReference type="InterPro" id="IPR021820">
    <property type="entry name" value="S-locus_recpt_kinase_C"/>
</dbReference>
<dbReference type="GO" id="GO:0004674">
    <property type="term" value="F:protein serine/threonine kinase activity"/>
    <property type="evidence" value="ECO:0007669"/>
    <property type="project" value="InterPro"/>
</dbReference>
<accession>A0A978UKN9</accession>
<dbReference type="InterPro" id="IPR011009">
    <property type="entry name" value="Kinase-like_dom_sf"/>
</dbReference>
<evidence type="ECO:0000313" key="3">
    <source>
        <dbReference type="Proteomes" id="UP000813462"/>
    </source>
</evidence>
<dbReference type="Pfam" id="PF11883">
    <property type="entry name" value="DUF3403"/>
    <property type="match status" value="1"/>
</dbReference>
<sequence length="119" mass="13043">MPDNINGSSWSNLIAHIWELWKEGKVLDVVDPQLCLPFSAKEVSKCIHIGLLCVQEGAKDRPTMSAVIFMLANETPLPQPNTPAFIFQKNASHNPESPMSISPEAVSSNSITITTLEAR</sequence>